<evidence type="ECO:0000313" key="14">
    <source>
        <dbReference type="Proteomes" id="UP000005149"/>
    </source>
</evidence>
<dbReference type="GO" id="GO:0005886">
    <property type="term" value="C:plasma membrane"/>
    <property type="evidence" value="ECO:0007669"/>
    <property type="project" value="UniProtKB-SubCell"/>
</dbReference>
<accession>K1JGV6</accession>
<feature type="transmembrane region" description="Helical" evidence="10">
    <location>
        <begin position="210"/>
        <end position="230"/>
    </location>
</feature>
<name>K1JGV6_9GAMM</name>
<comment type="caution">
    <text evidence="13">The sequence shown here is derived from an EMBL/GenBank/DDBJ whole genome shotgun (WGS) entry which is preliminary data.</text>
</comment>
<evidence type="ECO:0000256" key="3">
    <source>
        <dbReference type="ARBA" id="ARBA00007069"/>
    </source>
</evidence>
<dbReference type="NCBIfam" id="TIGR02141">
    <property type="entry name" value="modB_ABC"/>
    <property type="match status" value="1"/>
</dbReference>
<dbReference type="PATRIC" id="fig|1073377.4.peg.697"/>
<keyword evidence="11" id="KW-0997">Cell inner membrane</keyword>
<dbReference type="InterPro" id="IPR011867">
    <property type="entry name" value="ModB_ABC"/>
</dbReference>
<dbReference type="AlphaFoldDB" id="K1JGV6"/>
<evidence type="ECO:0000256" key="5">
    <source>
        <dbReference type="ARBA" id="ARBA00022475"/>
    </source>
</evidence>
<comment type="similarity">
    <text evidence="3 11">Belongs to the binding-protein-dependent transport system permease family. CysTW subfamily.</text>
</comment>
<keyword evidence="9 10" id="KW-0472">Membrane</keyword>
<keyword evidence="6 11" id="KW-0500">Molybdenum</keyword>
<dbReference type="Gene3D" id="1.10.3720.10">
    <property type="entry name" value="MetI-like"/>
    <property type="match status" value="1"/>
</dbReference>
<dbReference type="EMBL" id="AGWR01000006">
    <property type="protein sequence ID" value="EKB29466.1"/>
    <property type="molecule type" value="Genomic_DNA"/>
</dbReference>
<dbReference type="Pfam" id="PF00528">
    <property type="entry name" value="BPD_transp_1"/>
    <property type="match status" value="1"/>
</dbReference>
<keyword evidence="7 10" id="KW-0812">Transmembrane</keyword>
<feature type="transmembrane region" description="Helical" evidence="10">
    <location>
        <begin position="148"/>
        <end position="169"/>
    </location>
</feature>
<evidence type="ECO:0000313" key="13">
    <source>
        <dbReference type="EMBL" id="EKB29466.1"/>
    </source>
</evidence>
<feature type="transmembrane region" description="Helical" evidence="10">
    <location>
        <begin position="99"/>
        <end position="127"/>
    </location>
</feature>
<evidence type="ECO:0000256" key="8">
    <source>
        <dbReference type="ARBA" id="ARBA00022989"/>
    </source>
</evidence>
<feature type="domain" description="ABC transmembrane type-1" evidence="12">
    <location>
        <begin position="22"/>
        <end position="231"/>
    </location>
</feature>
<evidence type="ECO:0000256" key="9">
    <source>
        <dbReference type="ARBA" id="ARBA00023136"/>
    </source>
</evidence>
<dbReference type="PROSITE" id="PS50928">
    <property type="entry name" value="ABC_TM1"/>
    <property type="match status" value="1"/>
</dbReference>
<evidence type="ECO:0000256" key="2">
    <source>
        <dbReference type="ARBA" id="ARBA00004651"/>
    </source>
</evidence>
<dbReference type="PANTHER" id="PTHR30183">
    <property type="entry name" value="MOLYBDENUM TRANSPORT SYSTEM PERMEASE PROTEIN MODB"/>
    <property type="match status" value="1"/>
</dbReference>
<dbReference type="HOGENOM" id="CLU_016047_14_3_6"/>
<evidence type="ECO:0000256" key="11">
    <source>
        <dbReference type="RuleBase" id="RU365097"/>
    </source>
</evidence>
<gene>
    <name evidence="13" type="ORF">HMPREF1171_00678</name>
</gene>
<dbReference type="CDD" id="cd06261">
    <property type="entry name" value="TM_PBP2"/>
    <property type="match status" value="1"/>
</dbReference>
<dbReference type="SUPFAM" id="SSF161098">
    <property type="entry name" value="MetI-like"/>
    <property type="match status" value="1"/>
</dbReference>
<feature type="transmembrane region" description="Helical" evidence="10">
    <location>
        <begin position="60"/>
        <end position="79"/>
    </location>
</feature>
<dbReference type="GO" id="GO:0015098">
    <property type="term" value="F:molybdate ion transmembrane transporter activity"/>
    <property type="evidence" value="ECO:0007669"/>
    <property type="project" value="UniProtKB-UniRule"/>
</dbReference>
<keyword evidence="4 10" id="KW-0813">Transport</keyword>
<organism evidence="13 14">
    <name type="scientific">Aeromonas dhakensis</name>
    <dbReference type="NCBI Taxonomy" id="196024"/>
    <lineage>
        <taxon>Bacteria</taxon>
        <taxon>Pseudomonadati</taxon>
        <taxon>Pseudomonadota</taxon>
        <taxon>Gammaproteobacteria</taxon>
        <taxon>Aeromonadales</taxon>
        <taxon>Aeromonadaceae</taxon>
        <taxon>Aeromonas</taxon>
    </lineage>
</organism>
<comment type="function">
    <text evidence="1 11">Part of the binding-protein-dependent transport system for molybdenum; probably responsible for the translocation of the substrate across the membrane.</text>
</comment>
<reference evidence="13 14" key="1">
    <citation type="submission" date="2012-06" db="EMBL/GenBank/DDBJ databases">
        <title>The Genome Sequence of Aeromonas hydrophila SSU.</title>
        <authorList>
            <consortium name="The Broad Institute Genome Sequencing Platform"/>
            <person name="Earl A."/>
            <person name="Ward D."/>
            <person name="Feldgarden M."/>
            <person name="Gevers D."/>
            <person name="Chopra A."/>
            <person name="Walker B."/>
            <person name="Young S.K."/>
            <person name="Zeng Q."/>
            <person name="Gargeya S."/>
            <person name="Fitzgerald M."/>
            <person name="Haas B."/>
            <person name="Abouelleil A."/>
            <person name="Alvarado L."/>
            <person name="Arachchi H.M."/>
            <person name="Berlin A.M."/>
            <person name="Chapman S.B."/>
            <person name="Goldberg J."/>
            <person name="Griggs A."/>
            <person name="Gujja S."/>
            <person name="Hansen M."/>
            <person name="Howarth C."/>
            <person name="Imamovic A."/>
            <person name="Larimer J."/>
            <person name="McCowan C."/>
            <person name="Montmayeur A."/>
            <person name="Murphy C."/>
            <person name="Neiman D."/>
            <person name="Pearson M."/>
            <person name="Priest M."/>
            <person name="Roberts A."/>
            <person name="Saif S."/>
            <person name="Shea T."/>
            <person name="Sisk P."/>
            <person name="Sykes S."/>
            <person name="Wortman J."/>
            <person name="Nusbaum C."/>
            <person name="Birren B."/>
        </authorList>
    </citation>
    <scope>NUCLEOTIDE SEQUENCE [LARGE SCALE GENOMIC DNA]</scope>
    <source>
        <strain evidence="13 14">SSU</strain>
    </source>
</reference>
<feature type="transmembrane region" description="Helical" evidence="10">
    <location>
        <begin position="20"/>
        <end position="39"/>
    </location>
</feature>
<dbReference type="InterPro" id="IPR000515">
    <property type="entry name" value="MetI-like"/>
</dbReference>
<evidence type="ECO:0000256" key="10">
    <source>
        <dbReference type="RuleBase" id="RU363032"/>
    </source>
</evidence>
<keyword evidence="14" id="KW-1185">Reference proteome</keyword>
<protein>
    <recommendedName>
        <fullName evidence="11">Molybdenum transport system permease</fullName>
    </recommendedName>
</protein>
<proteinExistence type="inferred from homology"/>
<keyword evidence="5" id="KW-1003">Cell membrane</keyword>
<dbReference type="Proteomes" id="UP000005149">
    <property type="component" value="Unassembled WGS sequence"/>
</dbReference>
<evidence type="ECO:0000256" key="7">
    <source>
        <dbReference type="ARBA" id="ARBA00022692"/>
    </source>
</evidence>
<dbReference type="InterPro" id="IPR035906">
    <property type="entry name" value="MetI-like_sf"/>
</dbReference>
<keyword evidence="8 10" id="KW-1133">Transmembrane helix</keyword>
<sequence length="239" mass="25906">MCLVLELALGVSPMSEGDLLAVWLTLRLAASTTAILLLLSPPLAWWLSRSQHRLRPVVEALVALPLVLPPTVLGFYLLLAFSPSYGLGAWWRDTFGAPLAFSFTGLLLASILYSLPFVVQPLTSAFVNMGNKELEAAATLGLGPLERFFHIILPMTLPSFVMAAALGFAHTLGEFGVVLMIGGNIPGETQVLSIALFDHVETMDYQNAHLLAGGLMGFSLVMLVLVYGVLQRRQRRLFG</sequence>
<dbReference type="PANTHER" id="PTHR30183:SF8">
    <property type="entry name" value="MOLYBDENUM TRANSPORT SYSTEM PERMEASE"/>
    <property type="match status" value="1"/>
</dbReference>
<evidence type="ECO:0000256" key="4">
    <source>
        <dbReference type="ARBA" id="ARBA00022448"/>
    </source>
</evidence>
<evidence type="ECO:0000256" key="6">
    <source>
        <dbReference type="ARBA" id="ARBA00022505"/>
    </source>
</evidence>
<comment type="subcellular location">
    <subcellularLocation>
        <location evidence="11">Cell inner membrane</location>
        <topology evidence="11">Multi-pass membrane protein</topology>
    </subcellularLocation>
    <subcellularLocation>
        <location evidence="2 10">Cell membrane</location>
        <topology evidence="2 10">Multi-pass membrane protein</topology>
    </subcellularLocation>
</comment>
<evidence type="ECO:0000256" key="1">
    <source>
        <dbReference type="ARBA" id="ARBA00002949"/>
    </source>
</evidence>
<evidence type="ECO:0000259" key="12">
    <source>
        <dbReference type="PROSITE" id="PS50928"/>
    </source>
</evidence>